<protein>
    <submittedName>
        <fullName evidence="2">Uncharacterized protein</fullName>
    </submittedName>
</protein>
<evidence type="ECO:0000313" key="2">
    <source>
        <dbReference type="EMBL" id="MDH0125761.1"/>
    </source>
</evidence>
<feature type="compositionally biased region" description="Acidic residues" evidence="1">
    <location>
        <begin position="28"/>
        <end position="43"/>
    </location>
</feature>
<evidence type="ECO:0000313" key="3">
    <source>
        <dbReference type="Proteomes" id="UP001158087"/>
    </source>
</evidence>
<feature type="region of interest" description="Disordered" evidence="1">
    <location>
        <begin position="26"/>
        <end position="57"/>
    </location>
</feature>
<dbReference type="Proteomes" id="UP001158087">
    <property type="component" value="Unassembled WGS sequence"/>
</dbReference>
<reference evidence="2" key="1">
    <citation type="submission" date="2022-09" db="EMBL/GenBank/DDBJ databases">
        <title>Intensive care unit water sources are persistently colonized with multi-drug resistant bacteria and are the site of extensive horizontal gene transfer of antibiotic resistance genes.</title>
        <authorList>
            <person name="Diorio-Toth L."/>
        </authorList>
    </citation>
    <scope>NUCLEOTIDE SEQUENCE</scope>
    <source>
        <strain evidence="2">GD04153</strain>
    </source>
</reference>
<dbReference type="AlphaFoldDB" id="A0AA42GZ94"/>
<name>A0AA42GZ94_9HYPH</name>
<proteinExistence type="predicted"/>
<sequence length="57" mass="6507">MSSPAIDRLRRLFLEQWIEQAIALLDQIDGDPDLEDGDDDFTDERENPEKMMGGQGL</sequence>
<organism evidence="2 3">
    <name type="scientific">Brucella intermedia GD04153</name>
    <dbReference type="NCBI Taxonomy" id="2975438"/>
    <lineage>
        <taxon>Bacteria</taxon>
        <taxon>Pseudomonadati</taxon>
        <taxon>Pseudomonadota</taxon>
        <taxon>Alphaproteobacteria</taxon>
        <taxon>Hyphomicrobiales</taxon>
        <taxon>Brucellaceae</taxon>
        <taxon>Brucella/Ochrobactrum group</taxon>
        <taxon>Brucella</taxon>
    </lineage>
</organism>
<gene>
    <name evidence="2" type="ORF">N7376_17285</name>
</gene>
<evidence type="ECO:0000256" key="1">
    <source>
        <dbReference type="SAM" id="MobiDB-lite"/>
    </source>
</evidence>
<accession>A0AA42GZ94</accession>
<dbReference type="EMBL" id="JAODYY010000008">
    <property type="protein sequence ID" value="MDH0125761.1"/>
    <property type="molecule type" value="Genomic_DNA"/>
</dbReference>
<comment type="caution">
    <text evidence="2">The sequence shown here is derived from an EMBL/GenBank/DDBJ whole genome shotgun (WGS) entry which is preliminary data.</text>
</comment>